<evidence type="ECO:0000256" key="1">
    <source>
        <dbReference type="SAM" id="MobiDB-lite"/>
    </source>
</evidence>
<dbReference type="GeneID" id="25742867"/>
<gene>
    <name evidence="2" type="ORF">MNEG_9992</name>
</gene>
<proteinExistence type="predicted"/>
<keyword evidence="3" id="KW-1185">Reference proteome</keyword>
<protein>
    <submittedName>
        <fullName evidence="2">Uncharacterized protein</fullName>
    </submittedName>
</protein>
<feature type="compositionally biased region" description="Low complexity" evidence="1">
    <location>
        <begin position="10"/>
        <end position="26"/>
    </location>
</feature>
<dbReference type="Proteomes" id="UP000054498">
    <property type="component" value="Unassembled WGS sequence"/>
</dbReference>
<evidence type="ECO:0000313" key="3">
    <source>
        <dbReference type="Proteomes" id="UP000054498"/>
    </source>
</evidence>
<dbReference type="OrthoDB" id="544736at2759"/>
<accession>A0A0D2MU58</accession>
<sequence length="139" mass="14126">MQRAHEEPARAPASSLAPGAAAAAPTRGGGIDTTRVLNLFGFVGPVASLMSHSLFPHGAPSPGGGAARGAAHIQRAAGIGGGEGRLKHLGGALSGNTTRFVLSHTEDAIDSVLPCAAERMFKRPGKFANADNLRFNYAS</sequence>
<dbReference type="RefSeq" id="XP_013896990.1">
    <property type="nucleotide sequence ID" value="XM_014041536.1"/>
</dbReference>
<feature type="region of interest" description="Disordered" evidence="1">
    <location>
        <begin position="1"/>
        <end position="27"/>
    </location>
</feature>
<dbReference type="EMBL" id="KK102358">
    <property type="protein sequence ID" value="KIY97970.1"/>
    <property type="molecule type" value="Genomic_DNA"/>
</dbReference>
<dbReference type="KEGG" id="mng:MNEG_9992"/>
<dbReference type="AlphaFoldDB" id="A0A0D2MU58"/>
<reference evidence="2 3" key="1">
    <citation type="journal article" date="2013" name="BMC Genomics">
        <title>Reconstruction of the lipid metabolism for the microalga Monoraphidium neglectum from its genome sequence reveals characteristics suitable for biofuel production.</title>
        <authorList>
            <person name="Bogen C."/>
            <person name="Al-Dilaimi A."/>
            <person name="Albersmeier A."/>
            <person name="Wichmann J."/>
            <person name="Grundmann M."/>
            <person name="Rupp O."/>
            <person name="Lauersen K.J."/>
            <person name="Blifernez-Klassen O."/>
            <person name="Kalinowski J."/>
            <person name="Goesmann A."/>
            <person name="Mussgnug J.H."/>
            <person name="Kruse O."/>
        </authorList>
    </citation>
    <scope>NUCLEOTIDE SEQUENCE [LARGE SCALE GENOMIC DNA]</scope>
    <source>
        <strain evidence="2 3">SAG 48.87</strain>
    </source>
</reference>
<evidence type="ECO:0000313" key="2">
    <source>
        <dbReference type="EMBL" id="KIY97970.1"/>
    </source>
</evidence>
<name>A0A0D2MU58_9CHLO</name>
<organism evidence="2 3">
    <name type="scientific">Monoraphidium neglectum</name>
    <dbReference type="NCBI Taxonomy" id="145388"/>
    <lineage>
        <taxon>Eukaryota</taxon>
        <taxon>Viridiplantae</taxon>
        <taxon>Chlorophyta</taxon>
        <taxon>core chlorophytes</taxon>
        <taxon>Chlorophyceae</taxon>
        <taxon>CS clade</taxon>
        <taxon>Sphaeropleales</taxon>
        <taxon>Selenastraceae</taxon>
        <taxon>Monoraphidium</taxon>
    </lineage>
</organism>